<comment type="caution">
    <text evidence="1">The sequence shown here is derived from an EMBL/GenBank/DDBJ whole genome shotgun (WGS) entry which is preliminary data.</text>
</comment>
<dbReference type="AlphaFoldDB" id="A0A5J4J2B1"/>
<evidence type="ECO:0000313" key="1">
    <source>
        <dbReference type="EMBL" id="GER69096.1"/>
    </source>
</evidence>
<dbReference type="InterPro" id="IPR012655">
    <property type="entry name" value="YrzI"/>
</dbReference>
<accession>A0A5J4J2B1</accession>
<dbReference type="Proteomes" id="UP000391919">
    <property type="component" value="Unassembled WGS sequence"/>
</dbReference>
<protein>
    <recommendedName>
        <fullName evidence="3">YrzI family small protein</fullName>
    </recommendedName>
</protein>
<keyword evidence="2" id="KW-1185">Reference proteome</keyword>
<evidence type="ECO:0008006" key="3">
    <source>
        <dbReference type="Google" id="ProtNLM"/>
    </source>
</evidence>
<organism evidence="1 2">
    <name type="scientific">Weizmannia acidilactici</name>
    <dbReference type="NCBI Taxonomy" id="2607726"/>
    <lineage>
        <taxon>Bacteria</taxon>
        <taxon>Bacillati</taxon>
        <taxon>Bacillota</taxon>
        <taxon>Bacilli</taxon>
        <taxon>Bacillales</taxon>
        <taxon>Bacillaceae</taxon>
        <taxon>Heyndrickxia</taxon>
    </lineage>
</organism>
<name>A0A5J4J2B1_9BACI</name>
<gene>
    <name evidence="1" type="ORF">BpJC7_03990</name>
</gene>
<reference evidence="1 2" key="1">
    <citation type="submission" date="2019-09" db="EMBL/GenBank/DDBJ databases">
        <title>Draft genome sequence of Bacillus sp. JC-7.</title>
        <authorList>
            <person name="Tanaka N."/>
            <person name="Shiwa Y."/>
            <person name="Fujita N."/>
            <person name="Tanasupawat S."/>
        </authorList>
    </citation>
    <scope>NUCLEOTIDE SEQUENCE [LARGE SCALE GENOMIC DNA]</scope>
    <source>
        <strain evidence="1 2">JC-7</strain>
    </source>
</reference>
<evidence type="ECO:0000313" key="2">
    <source>
        <dbReference type="Proteomes" id="UP000391919"/>
    </source>
</evidence>
<dbReference type="Pfam" id="PF09501">
    <property type="entry name" value="Bac_small_YrzI"/>
    <property type="match status" value="1"/>
</dbReference>
<sequence>MTLNLIFVTVTIKRIKKTREQRQHDEEVFRLYEEISAKRAEFQIRNF</sequence>
<dbReference type="EMBL" id="BKZQ01000004">
    <property type="protein sequence ID" value="GER69096.1"/>
    <property type="molecule type" value="Genomic_DNA"/>
</dbReference>
<proteinExistence type="predicted"/>